<dbReference type="Proteomes" id="UP001140513">
    <property type="component" value="Unassembled WGS sequence"/>
</dbReference>
<name>A0A9W8XAR7_9PLEO</name>
<dbReference type="AlphaFoldDB" id="A0A9W8XAR7"/>
<reference evidence="2" key="1">
    <citation type="submission" date="2022-10" db="EMBL/GenBank/DDBJ databases">
        <title>Tapping the CABI collections for fungal endophytes: first genome assemblies for Collariella, Neodidymelliopsis, Ascochyta clinopodiicola, Didymella pomorum, Didymosphaeria variabile, Neocosmospora piperis and Neocucurbitaria cava.</title>
        <authorList>
            <person name="Hill R."/>
        </authorList>
    </citation>
    <scope>NUCLEOTIDE SEQUENCE</scope>
    <source>
        <strain evidence="2">IMI 356815</strain>
    </source>
</reference>
<sequence length="228" mass="26128">MGFELLPATKEDFKFFIPPLFKAMGLAHFVATLWPDNQTEQGQQRAIERFMAEMDGHPGIRWIKAVDTTATEADGSPKIVGVAQWAVFEASKTYREVPYYAPDDIWPNELEKDYAIHLWESYIQPRRKVLREDTLPVANLQILCVWPEYRKRGAGGQLVDWGNRMADELNAVCVVEASGMGQPLYEKFGYEVQELVGLKDDARFNHRMDGTIHRFMMRARQVAAQSSQ</sequence>
<evidence type="ECO:0000259" key="1">
    <source>
        <dbReference type="Pfam" id="PF13508"/>
    </source>
</evidence>
<organism evidence="2 3">
    <name type="scientific">Didymosphaeria variabile</name>
    <dbReference type="NCBI Taxonomy" id="1932322"/>
    <lineage>
        <taxon>Eukaryota</taxon>
        <taxon>Fungi</taxon>
        <taxon>Dikarya</taxon>
        <taxon>Ascomycota</taxon>
        <taxon>Pezizomycotina</taxon>
        <taxon>Dothideomycetes</taxon>
        <taxon>Pleosporomycetidae</taxon>
        <taxon>Pleosporales</taxon>
        <taxon>Massarineae</taxon>
        <taxon>Didymosphaeriaceae</taxon>
        <taxon>Didymosphaeria</taxon>
    </lineage>
</organism>
<dbReference type="Gene3D" id="3.40.630.30">
    <property type="match status" value="1"/>
</dbReference>
<dbReference type="PANTHER" id="PTHR42791:SF14">
    <property type="entry name" value="N-ACETYLTRANSFERASE DOMAIN-CONTAINING PROTEIN"/>
    <property type="match status" value="1"/>
</dbReference>
<proteinExistence type="predicted"/>
<feature type="domain" description="N-acetyltransferase" evidence="1">
    <location>
        <begin position="138"/>
        <end position="191"/>
    </location>
</feature>
<dbReference type="Pfam" id="PF13508">
    <property type="entry name" value="Acetyltransf_7"/>
    <property type="match status" value="1"/>
</dbReference>
<dbReference type="EMBL" id="JAPEUX010000009">
    <property type="protein sequence ID" value="KAJ4345860.1"/>
    <property type="molecule type" value="Genomic_DNA"/>
</dbReference>
<dbReference type="InterPro" id="IPR000182">
    <property type="entry name" value="GNAT_dom"/>
</dbReference>
<protein>
    <recommendedName>
        <fullName evidence="1">N-acetyltransferase domain-containing protein</fullName>
    </recommendedName>
</protein>
<dbReference type="PANTHER" id="PTHR42791">
    <property type="entry name" value="GNAT FAMILY ACETYLTRANSFERASE"/>
    <property type="match status" value="1"/>
</dbReference>
<accession>A0A9W8XAR7</accession>
<dbReference type="GeneID" id="80915525"/>
<dbReference type="SUPFAM" id="SSF55729">
    <property type="entry name" value="Acyl-CoA N-acyltransferases (Nat)"/>
    <property type="match status" value="1"/>
</dbReference>
<comment type="caution">
    <text evidence="2">The sequence shown here is derived from an EMBL/GenBank/DDBJ whole genome shotgun (WGS) entry which is preliminary data.</text>
</comment>
<evidence type="ECO:0000313" key="3">
    <source>
        <dbReference type="Proteomes" id="UP001140513"/>
    </source>
</evidence>
<dbReference type="InterPro" id="IPR016181">
    <property type="entry name" value="Acyl_CoA_acyltransferase"/>
</dbReference>
<dbReference type="OrthoDB" id="3727498at2759"/>
<dbReference type="RefSeq" id="XP_056066024.1">
    <property type="nucleotide sequence ID" value="XM_056220721.1"/>
</dbReference>
<dbReference type="InterPro" id="IPR052523">
    <property type="entry name" value="Trichothecene_AcTrans"/>
</dbReference>
<keyword evidence="3" id="KW-1185">Reference proteome</keyword>
<dbReference type="GO" id="GO:0016747">
    <property type="term" value="F:acyltransferase activity, transferring groups other than amino-acyl groups"/>
    <property type="evidence" value="ECO:0007669"/>
    <property type="project" value="InterPro"/>
</dbReference>
<evidence type="ECO:0000313" key="2">
    <source>
        <dbReference type="EMBL" id="KAJ4345860.1"/>
    </source>
</evidence>
<gene>
    <name evidence="2" type="ORF">N0V89_011995</name>
</gene>